<evidence type="ECO:0000313" key="1">
    <source>
        <dbReference type="EMBL" id="TPG44005.1"/>
    </source>
</evidence>
<accession>A0A502F1B7</accession>
<name>A0A502F1B7_9FLAO</name>
<dbReference type="Proteomes" id="UP000319700">
    <property type="component" value="Unassembled WGS sequence"/>
</dbReference>
<evidence type="ECO:0000313" key="2">
    <source>
        <dbReference type="Proteomes" id="UP000319700"/>
    </source>
</evidence>
<keyword evidence="2" id="KW-1185">Reference proteome</keyword>
<organism evidence="1 2">
    <name type="scientific">Flavobacterium pectinovorum</name>
    <dbReference type="NCBI Taxonomy" id="29533"/>
    <lineage>
        <taxon>Bacteria</taxon>
        <taxon>Pseudomonadati</taxon>
        <taxon>Bacteroidota</taxon>
        <taxon>Flavobacteriia</taxon>
        <taxon>Flavobacteriales</taxon>
        <taxon>Flavobacteriaceae</taxon>
        <taxon>Flavobacterium</taxon>
    </lineage>
</organism>
<gene>
    <name evidence="1" type="ORF">EAH81_05500</name>
</gene>
<comment type="caution">
    <text evidence="1">The sequence shown here is derived from an EMBL/GenBank/DDBJ whole genome shotgun (WGS) entry which is preliminary data.</text>
</comment>
<dbReference type="OrthoDB" id="9973825at2"/>
<protein>
    <submittedName>
        <fullName evidence="1">Uncharacterized protein</fullName>
    </submittedName>
</protein>
<reference evidence="1 2" key="1">
    <citation type="journal article" date="2019" name="Environ. Microbiol.">
        <title>Species interactions and distinct microbial communities in high Arctic permafrost affected cryosols are associated with the CH4 and CO2 gas fluxes.</title>
        <authorList>
            <person name="Altshuler I."/>
            <person name="Hamel J."/>
            <person name="Turney S."/>
            <person name="Magnuson E."/>
            <person name="Levesque R."/>
            <person name="Greer C."/>
            <person name="Whyte L.G."/>
        </authorList>
    </citation>
    <scope>NUCLEOTIDE SEQUENCE [LARGE SCALE GENOMIC DNA]</scope>
    <source>
        <strain evidence="1 2">42</strain>
    </source>
</reference>
<dbReference type="RefSeq" id="WP_140504596.1">
    <property type="nucleotide sequence ID" value="NZ_RCZH01000003.1"/>
</dbReference>
<dbReference type="EMBL" id="RCZH01000003">
    <property type="protein sequence ID" value="TPG44005.1"/>
    <property type="molecule type" value="Genomic_DNA"/>
</dbReference>
<dbReference type="AlphaFoldDB" id="A0A502F1B7"/>
<sequence length="146" mass="17505">MKKYQDILDAQNNFISRRNNFLELNYSFFLKLINEIYEKAELPKDGMIKYKYETNDNINFVEGWVDLDDDEICSMRISLKITEVYHDVKFYTTKVNNNIILKVVIDTFYDEFSFDMNKNEVKDLDFENIIEFIVESIISVYNQNLA</sequence>
<proteinExistence type="predicted"/>